<dbReference type="AlphaFoldDB" id="A0A927MYE9"/>
<organism evidence="2 3">
    <name type="scientific">Actinopolymorpha pittospori</name>
    <dbReference type="NCBI Taxonomy" id="648752"/>
    <lineage>
        <taxon>Bacteria</taxon>
        <taxon>Bacillati</taxon>
        <taxon>Actinomycetota</taxon>
        <taxon>Actinomycetes</taxon>
        <taxon>Propionibacteriales</taxon>
        <taxon>Actinopolymorphaceae</taxon>
        <taxon>Actinopolymorpha</taxon>
    </lineage>
</organism>
<proteinExistence type="predicted"/>
<accession>A0A927MYE9</accession>
<dbReference type="RefSeq" id="WP_192752854.1">
    <property type="nucleotide sequence ID" value="NZ_BAABJL010000142.1"/>
</dbReference>
<reference evidence="2" key="1">
    <citation type="submission" date="2020-10" db="EMBL/GenBank/DDBJ databases">
        <title>Sequencing the genomes of 1000 actinobacteria strains.</title>
        <authorList>
            <person name="Klenk H.-P."/>
        </authorList>
    </citation>
    <scope>NUCLEOTIDE SEQUENCE</scope>
    <source>
        <strain evidence="2">DSM 45354</strain>
    </source>
</reference>
<sequence length="912" mass="100647">MATEKVGTRISIEHIDPLAASTRSVWAEELLANELSRRGLSAVSAENADLRIIQLDLSDERASALRQQWQARFGASLADSAESFVMAREGATVLVVAADRRGYGYALTELYDIVRYAEDPFAELRSLRTYLERPANPARSITRLFTSETIDRGWFHDHAFWDAYLSELAVQRFNRFSLGLGTGYDYLIDRKVVDNYLCFAYPFLVSVPGYEEVEAVGVSAQERAANLAMLNYIGQEATRRGIEFGLGLWNHAYRYDPTADTEQFPIRGLDATNHAEYARDGLAELMRACPDIRRLTFRVHFEGGVPEPTQDFWRVVLSGVKGNSQLLELDMHAKGVSDELLEVALGVGAPVVLSTKYWGEHMGLPYHQAAIRERERIGGRAATAKALGEPLEVGPNAGTSGRRITGTETMRRRSFTRYGYADFVRSERPFGIMHRVWPGTQRLLLWGDPSLAAGYGRLGSFGGAQGVEWFEPLSFMGKKGSAALGLDSPRSGRELYADDSLDAAASDWRKFAYYYRLLGRAAYNPDLDPGEWRRYLRATYGSAAEHAESALAAASRILPLLTVVHAPSTACNVYWPEMLDPTPLVARSTPVENHYADFGGSANSDFDMTPPYAFGNVSPLDPQLFYSPDEYAADVIAGTRQGKYSPIEVAGWLETLAATALDELAKAVKVAEPSAPVFQILVADVQIHAHIGRYYAAMFRAAFAYALREARGSAALQEALEHHRTARAAWAATAEVADEVYQPDLPFGRTHYARGTWASRLEAIDQSLAGLEAALAEHGKDVGASADRPVVPPAEQQPKPGARHQPPGRFVPGEALALEWCLEDDVAVAEVRLHFRTVNQALTYDTLVMDGGGRTFRAEIPAEHTRTGYPLQYYFEVVAPPAAWQYPGLQPELANQPYYVVHADEATAWGAV</sequence>
<feature type="region of interest" description="Disordered" evidence="1">
    <location>
        <begin position="782"/>
        <end position="808"/>
    </location>
</feature>
<name>A0A927MYE9_9ACTN</name>
<comment type="caution">
    <text evidence="2">The sequence shown here is derived from an EMBL/GenBank/DDBJ whole genome shotgun (WGS) entry which is preliminary data.</text>
</comment>
<evidence type="ECO:0000256" key="1">
    <source>
        <dbReference type="SAM" id="MobiDB-lite"/>
    </source>
</evidence>
<gene>
    <name evidence="2" type="ORF">HEB94_006094</name>
</gene>
<dbReference type="EMBL" id="JADBEM010000001">
    <property type="protein sequence ID" value="MBE1609246.1"/>
    <property type="molecule type" value="Genomic_DNA"/>
</dbReference>
<protein>
    <submittedName>
        <fullName evidence="2">Uncharacterized protein</fullName>
    </submittedName>
</protein>
<evidence type="ECO:0000313" key="3">
    <source>
        <dbReference type="Proteomes" id="UP000638648"/>
    </source>
</evidence>
<dbReference type="Proteomes" id="UP000638648">
    <property type="component" value="Unassembled WGS sequence"/>
</dbReference>
<keyword evidence="3" id="KW-1185">Reference proteome</keyword>
<evidence type="ECO:0000313" key="2">
    <source>
        <dbReference type="EMBL" id="MBE1609246.1"/>
    </source>
</evidence>